<dbReference type="InterPro" id="IPR004839">
    <property type="entry name" value="Aminotransferase_I/II_large"/>
</dbReference>
<dbReference type="PANTHER" id="PTHR46577:SF1">
    <property type="entry name" value="HTH-TYPE TRANSCRIPTIONAL REGULATORY PROTEIN GABR"/>
    <property type="match status" value="1"/>
</dbReference>
<dbReference type="CDD" id="cd00609">
    <property type="entry name" value="AAT_like"/>
    <property type="match status" value="1"/>
</dbReference>
<dbReference type="SUPFAM" id="SSF46785">
    <property type="entry name" value="Winged helix' DNA-binding domain"/>
    <property type="match status" value="1"/>
</dbReference>
<dbReference type="PANTHER" id="PTHR46577">
    <property type="entry name" value="HTH-TYPE TRANSCRIPTIONAL REGULATORY PROTEIN GABR"/>
    <property type="match status" value="1"/>
</dbReference>
<organism evidence="7 8">
    <name type="scientific">Aeromicrobium marinum DSM 15272</name>
    <dbReference type="NCBI Taxonomy" id="585531"/>
    <lineage>
        <taxon>Bacteria</taxon>
        <taxon>Bacillati</taxon>
        <taxon>Actinomycetota</taxon>
        <taxon>Actinomycetes</taxon>
        <taxon>Propionibacteriales</taxon>
        <taxon>Nocardioidaceae</taxon>
        <taxon>Aeromicrobium</taxon>
    </lineage>
</organism>
<dbReference type="Pfam" id="PF00155">
    <property type="entry name" value="Aminotran_1_2"/>
    <property type="match status" value="1"/>
</dbReference>
<keyword evidence="2" id="KW-0663">Pyridoxal phosphate</keyword>
<gene>
    <name evidence="7" type="ORF">HMPREF0063_12320</name>
</gene>
<dbReference type="RefSeq" id="WP_007077412.1">
    <property type="nucleotide sequence ID" value="NZ_CM001024.1"/>
</dbReference>
<dbReference type="Gene3D" id="1.10.10.10">
    <property type="entry name" value="Winged helix-like DNA-binding domain superfamily/Winged helix DNA-binding domain"/>
    <property type="match status" value="1"/>
</dbReference>
<evidence type="ECO:0000259" key="6">
    <source>
        <dbReference type="PROSITE" id="PS50949"/>
    </source>
</evidence>
<dbReference type="Proteomes" id="UP000003111">
    <property type="component" value="Unassembled WGS sequence"/>
</dbReference>
<name>E2SD08_9ACTN</name>
<accession>E2SD08</accession>
<dbReference type="Pfam" id="PF00392">
    <property type="entry name" value="GntR"/>
    <property type="match status" value="1"/>
</dbReference>
<dbReference type="GO" id="GO:0003677">
    <property type="term" value="F:DNA binding"/>
    <property type="evidence" value="ECO:0007669"/>
    <property type="project" value="UniProtKB-KW"/>
</dbReference>
<keyword evidence="5" id="KW-0804">Transcription</keyword>
<dbReference type="InterPro" id="IPR051446">
    <property type="entry name" value="HTH_trans_reg/aminotransferase"/>
</dbReference>
<dbReference type="InterPro" id="IPR015421">
    <property type="entry name" value="PyrdxlP-dep_Trfase_major"/>
</dbReference>
<dbReference type="InterPro" id="IPR000524">
    <property type="entry name" value="Tscrpt_reg_HTH_GntR"/>
</dbReference>
<dbReference type="InterPro" id="IPR015424">
    <property type="entry name" value="PyrdxlP-dep_Trfase"/>
</dbReference>
<dbReference type="GO" id="GO:0003700">
    <property type="term" value="F:DNA-binding transcription factor activity"/>
    <property type="evidence" value="ECO:0007669"/>
    <property type="project" value="InterPro"/>
</dbReference>
<keyword evidence="4" id="KW-0238">DNA-binding</keyword>
<comment type="similarity">
    <text evidence="1">In the C-terminal section; belongs to the class-I pyridoxal-phosphate-dependent aminotransferase family.</text>
</comment>
<dbReference type="OrthoDB" id="199743at2"/>
<evidence type="ECO:0000256" key="1">
    <source>
        <dbReference type="ARBA" id="ARBA00005384"/>
    </source>
</evidence>
<dbReference type="InterPro" id="IPR036388">
    <property type="entry name" value="WH-like_DNA-bd_sf"/>
</dbReference>
<dbReference type="HOGENOM" id="CLU_017584_0_0_11"/>
<dbReference type="SMART" id="SM00345">
    <property type="entry name" value="HTH_GNTR"/>
    <property type="match status" value="1"/>
</dbReference>
<proteinExistence type="inferred from homology"/>
<keyword evidence="3" id="KW-0805">Transcription regulation</keyword>
<evidence type="ECO:0000313" key="8">
    <source>
        <dbReference type="Proteomes" id="UP000003111"/>
    </source>
</evidence>
<evidence type="ECO:0000256" key="2">
    <source>
        <dbReference type="ARBA" id="ARBA00022898"/>
    </source>
</evidence>
<dbReference type="PROSITE" id="PS50949">
    <property type="entry name" value="HTH_GNTR"/>
    <property type="match status" value="1"/>
</dbReference>
<dbReference type="SUPFAM" id="SSF53383">
    <property type="entry name" value="PLP-dependent transferases"/>
    <property type="match status" value="1"/>
</dbReference>
<dbReference type="CDD" id="cd07377">
    <property type="entry name" value="WHTH_GntR"/>
    <property type="match status" value="1"/>
</dbReference>
<dbReference type="InterPro" id="IPR036390">
    <property type="entry name" value="WH_DNA-bd_sf"/>
</dbReference>
<evidence type="ECO:0000256" key="3">
    <source>
        <dbReference type="ARBA" id="ARBA00023015"/>
    </source>
</evidence>
<protein>
    <submittedName>
        <fullName evidence="7">Transcriptional regulator, GntR family</fullName>
    </submittedName>
</protein>
<dbReference type="PRINTS" id="PR00035">
    <property type="entry name" value="HTHGNTR"/>
</dbReference>
<evidence type="ECO:0000256" key="4">
    <source>
        <dbReference type="ARBA" id="ARBA00023125"/>
    </source>
</evidence>
<dbReference type="EMBL" id="ACLF03000006">
    <property type="protein sequence ID" value="EFQ83111.1"/>
    <property type="molecule type" value="Genomic_DNA"/>
</dbReference>
<sequence>MTEISAGRLAQLLGPLDLTGTAYREISERIRLLVVDGRLTDGARLPSERELAASLGVSRTTTARVYAELREADLISSRRGSGSVVRLPLHRSSASSLIITPDDADTIAWTYSAPVGPPGMARAFERAAGALPALLGTTGYLPDGLPALREVLAQQYRDRGLPTDPDQIIVTNGAMGAISLIARALVSRADRVLVEGISYPHAHEAFVAAGARLSALPVDERPWDLEAARGLLRSAPHRAAYLVPEFHNPTAAVMSHEERSGWARELARHDVLPVVDESLYAVNLDGVDLPEPFACFDPRAILVGSSSKPFWGGLRVGWIRTPRTHVMPLIQARMHDDLGSSAFDQLVLTELLTDGGQTAAAGRATLRAARDHLLAELARQLPDFTAPCPAGGLNLWVRLPDRMSSRLTAAAGRHGLLLTPGPRFLAVAARAGEQHLRLAYTQSHDTLTEAVARLSSAYDDVRDGVTARPAHSSTLDLIA</sequence>
<comment type="caution">
    <text evidence="7">The sequence shown here is derived from an EMBL/GenBank/DDBJ whole genome shotgun (WGS) entry which is preliminary data.</text>
</comment>
<dbReference type="Gene3D" id="3.40.640.10">
    <property type="entry name" value="Type I PLP-dependent aspartate aminotransferase-like (Major domain)"/>
    <property type="match status" value="1"/>
</dbReference>
<dbReference type="InterPro" id="IPR015422">
    <property type="entry name" value="PyrdxlP-dep_Trfase_small"/>
</dbReference>
<dbReference type="AlphaFoldDB" id="E2SD08"/>
<evidence type="ECO:0000256" key="5">
    <source>
        <dbReference type="ARBA" id="ARBA00023163"/>
    </source>
</evidence>
<reference evidence="7" key="1">
    <citation type="submission" date="2010-08" db="EMBL/GenBank/DDBJ databases">
        <authorList>
            <person name="Muzny D."/>
            <person name="Qin X."/>
            <person name="Buhay C."/>
            <person name="Dugan-Rocha S."/>
            <person name="Ding Y."/>
            <person name="Chen G."/>
            <person name="Hawes A."/>
            <person name="Holder M."/>
            <person name="Jhangiani S."/>
            <person name="Johnson A."/>
            <person name="Khan Z."/>
            <person name="Li Z."/>
            <person name="Liu W."/>
            <person name="Liu X."/>
            <person name="Perez L."/>
            <person name="Shen H."/>
            <person name="Wang Q."/>
            <person name="Watt J."/>
            <person name="Xi L."/>
            <person name="Xin Y."/>
            <person name="Zhou J."/>
            <person name="Deng J."/>
            <person name="Jiang H."/>
            <person name="Liu Y."/>
            <person name="Qu J."/>
            <person name="Song X.-Z."/>
            <person name="Zhang L."/>
            <person name="Villasana D."/>
            <person name="Johnson A."/>
            <person name="Liu J."/>
            <person name="Liyanage D."/>
            <person name="Lorensuhewa L."/>
            <person name="Robinson T."/>
            <person name="Song A."/>
            <person name="Song B.-B."/>
            <person name="Dinh H."/>
            <person name="Thornton R."/>
            <person name="Coyle M."/>
            <person name="Francisco L."/>
            <person name="Jackson L."/>
            <person name="Javaid M."/>
            <person name="Korchina V."/>
            <person name="Kovar C."/>
            <person name="Mata R."/>
            <person name="Mathew T."/>
            <person name="Ngo R."/>
            <person name="Nguyen L."/>
            <person name="Nguyen N."/>
            <person name="Okwuonu G."/>
            <person name="Ongeri F."/>
            <person name="Pham C."/>
            <person name="Simmons D."/>
            <person name="Wilczek-Boney K."/>
            <person name="Hale W."/>
            <person name="Jakkamsetti A."/>
            <person name="Pham P."/>
            <person name="Ruth R."/>
            <person name="San Lucas F."/>
            <person name="Warren J."/>
            <person name="Zhang J."/>
            <person name="Zhao Z."/>
            <person name="Zhou C."/>
            <person name="Zhu D."/>
            <person name="Lee S."/>
            <person name="Bess C."/>
            <person name="Blankenburg K."/>
            <person name="Forbes L."/>
            <person name="Fu Q."/>
            <person name="Gubbala S."/>
            <person name="Hirani K."/>
            <person name="Jayaseelan J.C."/>
            <person name="Lara F."/>
            <person name="Munidasa M."/>
            <person name="Palculict T."/>
            <person name="Patil S."/>
            <person name="Pu L.-L."/>
            <person name="Saada N."/>
            <person name="Tang L."/>
            <person name="Weissenberger G."/>
            <person name="Zhu Y."/>
            <person name="Hemphill L."/>
            <person name="Shang Y."/>
            <person name="Youmans B."/>
            <person name="Ayvaz T."/>
            <person name="Ross M."/>
            <person name="Santibanez J."/>
            <person name="Aqrawi P."/>
            <person name="Gross S."/>
            <person name="Joshi V."/>
            <person name="Fowler G."/>
            <person name="Nazareth L."/>
            <person name="Reid J."/>
            <person name="Worley K."/>
            <person name="Petrosino J."/>
            <person name="Highlander S."/>
            <person name="Gibbs R."/>
        </authorList>
    </citation>
    <scope>NUCLEOTIDE SEQUENCE [LARGE SCALE GENOMIC DNA]</scope>
    <source>
        <strain evidence="7">DSM 15272</strain>
    </source>
</reference>
<dbReference type="STRING" id="585531.HMPREF0063_12320"/>
<dbReference type="GO" id="GO:0030170">
    <property type="term" value="F:pyridoxal phosphate binding"/>
    <property type="evidence" value="ECO:0007669"/>
    <property type="project" value="InterPro"/>
</dbReference>
<keyword evidence="8" id="KW-1185">Reference proteome</keyword>
<evidence type="ECO:0000313" key="7">
    <source>
        <dbReference type="EMBL" id="EFQ83111.1"/>
    </source>
</evidence>
<feature type="domain" description="HTH gntR-type" evidence="6">
    <location>
        <begin position="20"/>
        <end position="88"/>
    </location>
</feature>
<dbReference type="eggNOG" id="COG1167">
    <property type="taxonomic scope" value="Bacteria"/>
</dbReference>
<dbReference type="Gene3D" id="3.90.1150.10">
    <property type="entry name" value="Aspartate Aminotransferase, domain 1"/>
    <property type="match status" value="1"/>
</dbReference>